<evidence type="ECO:0000313" key="6">
    <source>
        <dbReference type="EMBL" id="KAL0921073.1"/>
    </source>
</evidence>
<evidence type="ECO:0000256" key="1">
    <source>
        <dbReference type="ARBA" id="ARBA00001961"/>
    </source>
</evidence>
<evidence type="ECO:0000259" key="5">
    <source>
        <dbReference type="Pfam" id="PF14226"/>
    </source>
</evidence>
<keyword evidence="3" id="KW-0560">Oxidoreductase</keyword>
<gene>
    <name evidence="6" type="ORF">M5K25_008105</name>
</gene>
<proteinExistence type="predicted"/>
<evidence type="ECO:0000256" key="2">
    <source>
        <dbReference type="ARBA" id="ARBA00022723"/>
    </source>
</evidence>
<accession>A0ABD0VF23</accession>
<dbReference type="AlphaFoldDB" id="A0ABD0VF23"/>
<reference evidence="6 7" key="1">
    <citation type="journal article" date="2024" name="Plant Biotechnol. J.">
        <title>Dendrobium thyrsiflorum genome and its molecular insights into genes involved in important horticultural traits.</title>
        <authorList>
            <person name="Chen B."/>
            <person name="Wang J.Y."/>
            <person name="Zheng P.J."/>
            <person name="Li K.L."/>
            <person name="Liang Y.M."/>
            <person name="Chen X.F."/>
            <person name="Zhang C."/>
            <person name="Zhao X."/>
            <person name="He X."/>
            <person name="Zhang G.Q."/>
            <person name="Liu Z.J."/>
            <person name="Xu Q."/>
        </authorList>
    </citation>
    <scope>NUCLEOTIDE SEQUENCE [LARGE SCALE GENOMIC DNA]</scope>
    <source>
        <strain evidence="6">GZMU011</strain>
    </source>
</reference>
<sequence length="333" mass="37105">MAMEEISVPVIDLEKYEAEKEKLIIRVAVVGLGCFRVINHGITKTIIANMKVSARNILELSSEVKHRNTDVIPRSGYVYPNRLNPFFESLGIYDAKSTAGIHALCSCLGISSHDIEILSTYASALHGLIMNLASKIAKGLGIVDSSFQEWSFHLPMNRYNFTKETIVHYGANVHTDNSFINDILEDESNERFEMMNSNRNFVAVNQVSETFIINRSRLVIIEVEGILVPIIDLAKFEVEKEKLRSAVVGLGCFRVINHRIHDAIIADMKASARNILELPSEVKHCNINIIPGSGYIHPNLFSPLFQSLGIYDANSTANIHAFCSCLGISSHDM</sequence>
<evidence type="ECO:0000313" key="7">
    <source>
        <dbReference type="Proteomes" id="UP001552299"/>
    </source>
</evidence>
<keyword evidence="7" id="KW-1185">Reference proteome</keyword>
<dbReference type="Pfam" id="PF14226">
    <property type="entry name" value="DIOX_N"/>
    <property type="match status" value="2"/>
</dbReference>
<dbReference type="InterPro" id="IPR027443">
    <property type="entry name" value="IPNS-like_sf"/>
</dbReference>
<name>A0ABD0VF23_DENTH</name>
<organism evidence="6 7">
    <name type="scientific">Dendrobium thyrsiflorum</name>
    <name type="common">Pinecone-like raceme dendrobium</name>
    <name type="synonym">Orchid</name>
    <dbReference type="NCBI Taxonomy" id="117978"/>
    <lineage>
        <taxon>Eukaryota</taxon>
        <taxon>Viridiplantae</taxon>
        <taxon>Streptophyta</taxon>
        <taxon>Embryophyta</taxon>
        <taxon>Tracheophyta</taxon>
        <taxon>Spermatophyta</taxon>
        <taxon>Magnoliopsida</taxon>
        <taxon>Liliopsida</taxon>
        <taxon>Asparagales</taxon>
        <taxon>Orchidaceae</taxon>
        <taxon>Epidendroideae</taxon>
        <taxon>Malaxideae</taxon>
        <taxon>Dendrobiinae</taxon>
        <taxon>Dendrobium</taxon>
    </lineage>
</organism>
<dbReference type="GO" id="GO:0016491">
    <property type="term" value="F:oxidoreductase activity"/>
    <property type="evidence" value="ECO:0007669"/>
    <property type="project" value="UniProtKB-KW"/>
</dbReference>
<dbReference type="GO" id="GO:0046872">
    <property type="term" value="F:metal ion binding"/>
    <property type="evidence" value="ECO:0007669"/>
    <property type="project" value="UniProtKB-KW"/>
</dbReference>
<feature type="domain" description="Non-haem dioxygenase N-terminal" evidence="5">
    <location>
        <begin position="8"/>
        <end position="75"/>
    </location>
</feature>
<keyword evidence="4" id="KW-0408">Iron</keyword>
<dbReference type="Gene3D" id="2.60.120.330">
    <property type="entry name" value="B-lactam Antibiotic, Isopenicillin N Synthase, Chain"/>
    <property type="match status" value="2"/>
</dbReference>
<comment type="caution">
    <text evidence="6">The sequence shown here is derived from an EMBL/GenBank/DDBJ whole genome shotgun (WGS) entry which is preliminary data.</text>
</comment>
<dbReference type="SUPFAM" id="SSF51197">
    <property type="entry name" value="Clavaminate synthase-like"/>
    <property type="match status" value="2"/>
</dbReference>
<protein>
    <recommendedName>
        <fullName evidence="5">Non-haem dioxygenase N-terminal domain-containing protein</fullName>
    </recommendedName>
</protein>
<dbReference type="Proteomes" id="UP001552299">
    <property type="component" value="Unassembled WGS sequence"/>
</dbReference>
<dbReference type="EMBL" id="JANQDX010000007">
    <property type="protein sequence ID" value="KAL0921073.1"/>
    <property type="molecule type" value="Genomic_DNA"/>
</dbReference>
<dbReference type="PANTHER" id="PTHR47990">
    <property type="entry name" value="2-OXOGLUTARATE (2OG) AND FE(II)-DEPENDENT OXYGENASE SUPERFAMILY PROTEIN-RELATED"/>
    <property type="match status" value="1"/>
</dbReference>
<feature type="domain" description="Non-haem dioxygenase N-terminal" evidence="5">
    <location>
        <begin position="228"/>
        <end position="284"/>
    </location>
</feature>
<evidence type="ECO:0000256" key="3">
    <source>
        <dbReference type="ARBA" id="ARBA00023002"/>
    </source>
</evidence>
<dbReference type="InterPro" id="IPR050231">
    <property type="entry name" value="Iron_ascorbate_oxido_reductase"/>
</dbReference>
<keyword evidence="2" id="KW-0479">Metal-binding</keyword>
<comment type="cofactor">
    <cofactor evidence="1">
        <name>L-ascorbate</name>
        <dbReference type="ChEBI" id="CHEBI:38290"/>
    </cofactor>
</comment>
<dbReference type="InterPro" id="IPR026992">
    <property type="entry name" value="DIOX_N"/>
</dbReference>
<evidence type="ECO:0000256" key="4">
    <source>
        <dbReference type="ARBA" id="ARBA00023004"/>
    </source>
</evidence>